<organism evidence="4 5">
    <name type="scientific">Cirrhinus molitorella</name>
    <name type="common">mud carp</name>
    <dbReference type="NCBI Taxonomy" id="172907"/>
    <lineage>
        <taxon>Eukaryota</taxon>
        <taxon>Metazoa</taxon>
        <taxon>Chordata</taxon>
        <taxon>Craniata</taxon>
        <taxon>Vertebrata</taxon>
        <taxon>Euteleostomi</taxon>
        <taxon>Actinopterygii</taxon>
        <taxon>Neopterygii</taxon>
        <taxon>Teleostei</taxon>
        <taxon>Ostariophysi</taxon>
        <taxon>Cypriniformes</taxon>
        <taxon>Cyprinidae</taxon>
        <taxon>Labeoninae</taxon>
        <taxon>Labeonini</taxon>
        <taxon>Cirrhinus</taxon>
    </lineage>
</organism>
<dbReference type="InterPro" id="IPR032675">
    <property type="entry name" value="LRR_dom_sf"/>
</dbReference>
<dbReference type="InterPro" id="IPR006574">
    <property type="entry name" value="PRY"/>
</dbReference>
<feature type="non-terminal residue" evidence="4">
    <location>
        <position position="1"/>
    </location>
</feature>
<reference evidence="4 5" key="1">
    <citation type="submission" date="2023-09" db="EMBL/GenBank/DDBJ databases">
        <authorList>
            <person name="Wang M."/>
        </authorList>
    </citation>
    <scope>NUCLEOTIDE SEQUENCE [LARGE SCALE GENOMIC DNA]</scope>
    <source>
        <strain evidence="4">GT-2023</strain>
        <tissue evidence="4">Liver</tissue>
    </source>
</reference>
<keyword evidence="1" id="KW-0433">Leucine-rich repeat</keyword>
<gene>
    <name evidence="4" type="ORF">QQF64_034482</name>
</gene>
<dbReference type="SUPFAM" id="SSF49899">
    <property type="entry name" value="Concanavalin A-like lectins/glucanases"/>
    <property type="match status" value="1"/>
</dbReference>
<dbReference type="Proteomes" id="UP001558613">
    <property type="component" value="Unassembled WGS sequence"/>
</dbReference>
<dbReference type="Gene3D" id="2.60.120.920">
    <property type="match status" value="1"/>
</dbReference>
<dbReference type="SMART" id="SM00589">
    <property type="entry name" value="PRY"/>
    <property type="match status" value="1"/>
</dbReference>
<name>A0ABR3L3E6_9TELE</name>
<dbReference type="InterPro" id="IPR051261">
    <property type="entry name" value="NLR"/>
</dbReference>
<protein>
    <recommendedName>
        <fullName evidence="3">SPRY-associated domain-containing protein</fullName>
    </recommendedName>
</protein>
<dbReference type="Pfam" id="PF13516">
    <property type="entry name" value="LRR_6"/>
    <property type="match status" value="2"/>
</dbReference>
<proteinExistence type="predicted"/>
<dbReference type="Gene3D" id="3.80.10.10">
    <property type="entry name" value="Ribonuclease Inhibitor"/>
    <property type="match status" value="1"/>
</dbReference>
<dbReference type="InterPro" id="IPR043136">
    <property type="entry name" value="B30.2/SPRY_sf"/>
</dbReference>
<evidence type="ECO:0000259" key="3">
    <source>
        <dbReference type="SMART" id="SM00589"/>
    </source>
</evidence>
<evidence type="ECO:0000313" key="4">
    <source>
        <dbReference type="EMBL" id="KAL1246631.1"/>
    </source>
</evidence>
<dbReference type="InterPro" id="IPR013320">
    <property type="entry name" value="ConA-like_dom_sf"/>
</dbReference>
<evidence type="ECO:0000313" key="5">
    <source>
        <dbReference type="Proteomes" id="UP001558613"/>
    </source>
</evidence>
<comment type="caution">
    <text evidence="4">The sequence shown here is derived from an EMBL/GenBank/DDBJ whole genome shotgun (WGS) entry which is preliminary data.</text>
</comment>
<keyword evidence="5" id="KW-1185">Reference proteome</keyword>
<dbReference type="Pfam" id="PF13765">
    <property type="entry name" value="PRY"/>
    <property type="match status" value="1"/>
</dbReference>
<feature type="domain" description="SPRY-associated" evidence="3">
    <location>
        <begin position="116"/>
        <end position="165"/>
    </location>
</feature>
<accession>A0ABR3L3E6</accession>
<dbReference type="SMART" id="SM00368">
    <property type="entry name" value="LRR_RI"/>
    <property type="match status" value="3"/>
</dbReference>
<dbReference type="SUPFAM" id="SSF52047">
    <property type="entry name" value="RNI-like"/>
    <property type="match status" value="1"/>
</dbReference>
<dbReference type="EMBL" id="JAYMGO010000205">
    <property type="protein sequence ID" value="KAL1246631.1"/>
    <property type="molecule type" value="Genomic_DNA"/>
</dbReference>
<dbReference type="InterPro" id="IPR001611">
    <property type="entry name" value="Leu-rich_rpt"/>
</dbReference>
<keyword evidence="2" id="KW-0677">Repeat</keyword>
<dbReference type="PANTHER" id="PTHR24106">
    <property type="entry name" value="NACHT, LRR AND CARD DOMAINS-CONTAINING"/>
    <property type="match status" value="1"/>
</dbReference>
<evidence type="ECO:0000256" key="2">
    <source>
        <dbReference type="ARBA" id="ARBA00022737"/>
    </source>
</evidence>
<evidence type="ECO:0000256" key="1">
    <source>
        <dbReference type="ARBA" id="ARBA00022614"/>
    </source>
</evidence>
<sequence length="175" mass="19612">LQSSDSSLIELDLSNNDLQDSGVKLLCAGLKSPNCQLEILRLSGCMVTEKGCCYLASAISSNPSHLRELDLSYNHPGEAGVEMFSALLENPDYKLEKFNSDHCGVFRMTQGLRKYLCDLTLNPDTANALLTLSEGNRRATRVEDKQTYPDHPERVNGLLLWSSEYGINPYFEFWN</sequence>